<dbReference type="GO" id="GO:0072582">
    <property type="term" value="F:17-beta-hydroxysteroid dehydrogenase (NADP+) activity"/>
    <property type="evidence" value="ECO:0007669"/>
    <property type="project" value="TreeGrafter"/>
</dbReference>
<accession>A0A1Q3CQ45</accession>
<dbReference type="PANTHER" id="PTHR43391:SF89">
    <property type="entry name" value="11-BETA-HYDROXYSTEROID DEHYDROGENASE 1A-RELATED"/>
    <property type="match status" value="1"/>
</dbReference>
<evidence type="ECO:0000256" key="2">
    <source>
        <dbReference type="ARBA" id="ARBA00022857"/>
    </source>
</evidence>
<keyword evidence="5" id="KW-1185">Reference proteome</keyword>
<dbReference type="InParanoid" id="A0A1Q3CQ45"/>
<evidence type="ECO:0000313" key="5">
    <source>
        <dbReference type="Proteomes" id="UP000187406"/>
    </source>
</evidence>
<dbReference type="GO" id="GO:0005829">
    <property type="term" value="C:cytosol"/>
    <property type="evidence" value="ECO:0007669"/>
    <property type="project" value="TreeGrafter"/>
</dbReference>
<reference evidence="5" key="1">
    <citation type="submission" date="2016-04" db="EMBL/GenBank/DDBJ databases">
        <title>Cephalotus genome sequencing.</title>
        <authorList>
            <person name="Fukushima K."/>
            <person name="Hasebe M."/>
            <person name="Fang X."/>
        </authorList>
    </citation>
    <scope>NUCLEOTIDE SEQUENCE [LARGE SCALE GENOMIC DNA]</scope>
    <source>
        <strain evidence="5">cv. St1</strain>
    </source>
</reference>
<dbReference type="OrthoDB" id="47007at2759"/>
<evidence type="ECO:0000313" key="4">
    <source>
        <dbReference type="EMBL" id="GAV82252.1"/>
    </source>
</evidence>
<sequence length="151" mass="17243">WLTSDLLLIFDISIFNNIVWLSLFETLRVEFGPDIHITIVTTGVIESEMTKGKFMLREGKVELDQDLRDALLSAVPVESVSECAKSMVNSACRGDRYLTEPAWFRVTYLWKVFFPQPIEWSCRLFYVTRSGEAPQEALGKKFVDVTGAKNI</sequence>
<proteinExistence type="inferred from homology"/>
<dbReference type="Gene3D" id="3.40.50.720">
    <property type="entry name" value="NAD(P)-binding Rossmann-like Domain"/>
    <property type="match status" value="1"/>
</dbReference>
<name>A0A1Q3CQ45_CEPFO</name>
<dbReference type="GO" id="GO:0008202">
    <property type="term" value="P:steroid metabolic process"/>
    <property type="evidence" value="ECO:0007669"/>
    <property type="project" value="TreeGrafter"/>
</dbReference>
<dbReference type="InterPro" id="IPR036291">
    <property type="entry name" value="NAD(P)-bd_dom_sf"/>
</dbReference>
<dbReference type="EMBL" id="BDDD01002581">
    <property type="protein sequence ID" value="GAV82252.1"/>
    <property type="molecule type" value="Genomic_DNA"/>
</dbReference>
<keyword evidence="3" id="KW-0560">Oxidoreductase</keyword>
<feature type="non-terminal residue" evidence="4">
    <location>
        <position position="1"/>
    </location>
</feature>
<dbReference type="AlphaFoldDB" id="A0A1Q3CQ45"/>
<evidence type="ECO:0000256" key="1">
    <source>
        <dbReference type="ARBA" id="ARBA00006484"/>
    </source>
</evidence>
<dbReference type="Proteomes" id="UP000187406">
    <property type="component" value="Unassembled WGS sequence"/>
</dbReference>
<dbReference type="PANTHER" id="PTHR43391">
    <property type="entry name" value="RETINOL DEHYDROGENASE-RELATED"/>
    <property type="match status" value="1"/>
</dbReference>
<organism evidence="4 5">
    <name type="scientific">Cephalotus follicularis</name>
    <name type="common">Albany pitcher plant</name>
    <dbReference type="NCBI Taxonomy" id="3775"/>
    <lineage>
        <taxon>Eukaryota</taxon>
        <taxon>Viridiplantae</taxon>
        <taxon>Streptophyta</taxon>
        <taxon>Embryophyta</taxon>
        <taxon>Tracheophyta</taxon>
        <taxon>Spermatophyta</taxon>
        <taxon>Magnoliopsida</taxon>
        <taxon>eudicotyledons</taxon>
        <taxon>Gunneridae</taxon>
        <taxon>Pentapetalae</taxon>
        <taxon>rosids</taxon>
        <taxon>fabids</taxon>
        <taxon>Oxalidales</taxon>
        <taxon>Cephalotaceae</taxon>
        <taxon>Cephalotus</taxon>
    </lineage>
</organism>
<dbReference type="SUPFAM" id="SSF51735">
    <property type="entry name" value="NAD(P)-binding Rossmann-fold domains"/>
    <property type="match status" value="1"/>
</dbReference>
<protein>
    <submittedName>
        <fullName evidence="4">Uncharacterized protein</fullName>
    </submittedName>
</protein>
<gene>
    <name evidence="4" type="ORF">CFOL_v3_25704</name>
</gene>
<comment type="caution">
    <text evidence="4">The sequence shown here is derived from an EMBL/GenBank/DDBJ whole genome shotgun (WGS) entry which is preliminary data.</text>
</comment>
<dbReference type="STRING" id="3775.A0A1Q3CQ45"/>
<comment type="similarity">
    <text evidence="1">Belongs to the short-chain dehydrogenases/reductases (SDR) family.</text>
</comment>
<keyword evidence="2" id="KW-0521">NADP</keyword>
<evidence type="ECO:0000256" key="3">
    <source>
        <dbReference type="ARBA" id="ARBA00023002"/>
    </source>
</evidence>